<keyword evidence="9" id="KW-1185">Reference proteome</keyword>
<sequence length="71" mass="7885">MKVQVDQNLCQGHTICSMVAPEVFHLKDEDGHAYAIEGDVPTEFEAAAHEAVFSCPERAIREMSEHAVQET</sequence>
<evidence type="ECO:0000256" key="3">
    <source>
        <dbReference type="ARBA" id="ARBA00022723"/>
    </source>
</evidence>
<keyword evidence="7" id="KW-0003">3Fe-4S</keyword>
<comment type="caution">
    <text evidence="8">The sequence shown here is derived from an EMBL/GenBank/DDBJ whole genome shotgun (WGS) entry which is preliminary data.</text>
</comment>
<evidence type="ECO:0000256" key="7">
    <source>
        <dbReference type="ARBA" id="ARBA00023291"/>
    </source>
</evidence>
<evidence type="ECO:0000256" key="2">
    <source>
        <dbReference type="ARBA" id="ARBA00022448"/>
    </source>
</evidence>
<proteinExistence type="predicted"/>
<dbReference type="InterPro" id="IPR051269">
    <property type="entry name" value="Fe-S_cluster_ET"/>
</dbReference>
<reference evidence="8 9" key="1">
    <citation type="journal article" date="2013" name="Genome Announc.">
        <title>Draft Genome Sequence of Rhodococcus ruber Strain BKS 20-38.</title>
        <authorList>
            <person name="Bala M."/>
            <person name="Kumar S."/>
            <person name="Raghava G.P."/>
            <person name="Mayilraj S."/>
        </authorList>
    </citation>
    <scope>NUCLEOTIDE SEQUENCE [LARGE SCALE GENOMIC DNA]</scope>
    <source>
        <strain evidence="8 9">BKS 20-38</strain>
    </source>
</reference>
<organism evidence="8 9">
    <name type="scientific">Rhodococcus ruber BKS 20-38</name>
    <dbReference type="NCBI Taxonomy" id="1278076"/>
    <lineage>
        <taxon>Bacteria</taxon>
        <taxon>Bacillati</taxon>
        <taxon>Actinomycetota</taxon>
        <taxon>Actinomycetes</taxon>
        <taxon>Mycobacteriales</taxon>
        <taxon>Nocardiaceae</taxon>
        <taxon>Rhodococcus</taxon>
    </lineage>
</organism>
<evidence type="ECO:0000313" key="8">
    <source>
        <dbReference type="EMBL" id="EME67312.1"/>
    </source>
</evidence>
<dbReference type="Pfam" id="PF13459">
    <property type="entry name" value="Fer4_15"/>
    <property type="match status" value="1"/>
</dbReference>
<dbReference type="PANTHER" id="PTHR36923:SF3">
    <property type="entry name" value="FERREDOXIN"/>
    <property type="match status" value="1"/>
</dbReference>
<dbReference type="GO" id="GO:0051538">
    <property type="term" value="F:3 iron, 4 sulfur cluster binding"/>
    <property type="evidence" value="ECO:0007669"/>
    <property type="project" value="UniProtKB-KW"/>
</dbReference>
<dbReference type="PANTHER" id="PTHR36923">
    <property type="entry name" value="FERREDOXIN"/>
    <property type="match status" value="1"/>
</dbReference>
<keyword evidence="3" id="KW-0479">Metal-binding</keyword>
<gene>
    <name evidence="8" type="ORF">G352_00467</name>
</gene>
<evidence type="ECO:0000256" key="6">
    <source>
        <dbReference type="ARBA" id="ARBA00023014"/>
    </source>
</evidence>
<name>M2ZJ36_9NOCA</name>
<dbReference type="Gene3D" id="3.30.70.20">
    <property type="match status" value="1"/>
</dbReference>
<dbReference type="PATRIC" id="fig|1278076.4.peg.97"/>
<dbReference type="EMBL" id="AOEX01000009">
    <property type="protein sequence ID" value="EME67312.1"/>
    <property type="molecule type" value="Genomic_DNA"/>
</dbReference>
<keyword evidence="4" id="KW-0249">Electron transport</keyword>
<dbReference type="AlphaFoldDB" id="M2ZJ36"/>
<dbReference type="RefSeq" id="WP_003934175.1">
    <property type="nucleotide sequence ID" value="NZ_AOEX01000009.1"/>
</dbReference>
<accession>M2ZJ36</accession>
<keyword evidence="6" id="KW-0411">Iron-sulfur</keyword>
<evidence type="ECO:0008006" key="10">
    <source>
        <dbReference type="Google" id="ProtNLM"/>
    </source>
</evidence>
<evidence type="ECO:0000256" key="5">
    <source>
        <dbReference type="ARBA" id="ARBA00023004"/>
    </source>
</evidence>
<keyword evidence="2" id="KW-0813">Transport</keyword>
<evidence type="ECO:0000256" key="4">
    <source>
        <dbReference type="ARBA" id="ARBA00022982"/>
    </source>
</evidence>
<protein>
    <recommendedName>
        <fullName evidence="10">Ferredoxin</fullName>
    </recommendedName>
</protein>
<dbReference type="GO" id="GO:0046872">
    <property type="term" value="F:metal ion binding"/>
    <property type="evidence" value="ECO:0007669"/>
    <property type="project" value="UniProtKB-KW"/>
</dbReference>
<evidence type="ECO:0000256" key="1">
    <source>
        <dbReference type="ARBA" id="ARBA00001927"/>
    </source>
</evidence>
<keyword evidence="5" id="KW-0408">Iron</keyword>
<dbReference type="Proteomes" id="UP000011731">
    <property type="component" value="Unassembled WGS sequence"/>
</dbReference>
<evidence type="ECO:0000313" key="9">
    <source>
        <dbReference type="Proteomes" id="UP000011731"/>
    </source>
</evidence>
<comment type="cofactor">
    <cofactor evidence="1">
        <name>[3Fe-4S] cluster</name>
        <dbReference type="ChEBI" id="CHEBI:21137"/>
    </cofactor>
</comment>
<dbReference type="SUPFAM" id="SSF54862">
    <property type="entry name" value="4Fe-4S ferredoxins"/>
    <property type="match status" value="1"/>
</dbReference>